<sequence>MNILKLRFLIILLLVLSSYNFVYGQCAGTSTTIDVCTKDADVGNRNFDLFAQLGGTPTTGGTWSTTNPANFVALNQATGIVDLWRINNYGIHRFTYTNTACNQSAVVTINLGGYPGEDNIDGSANACSDDSNVNLHGFLGSNIDGKVQDFNGLWAEDPSTATNQLENNIFNAQAAGPGIYIFTYTVPEVSSCASRTSTVILEVHPAANSGLPNSLTFCTNEDLSGYTNLDLNSRLVGEDPNGTWSENGTNQLSDLNDSVINVQELNDNFGYGTYSFTYTVFPSHPVCEEQSSVVNINILPVLDGEITTESVCFGSDYIVELTYDDTIFHNGSFILTYSVDGRLEEAPTTLTNGSGSFMVDPDLVPVNRILTLSVLGIESVSPLRDICPTILVPPTTFLAADSSVSVQDICVNNDATVTFTNILDEDGNFANGAYSTDYTLNLPTGDPIVISNAPLTFTNGSASLTIPNTNFAAEGDYDIDLTITDSYSTNCPLTANFTVIPVPSPIQLDLQIDNNCDATQIDVIIDAPVLSDGSYTITYEVMEMDSNTILTTNTINFTGGTADYQIDVDALPIGNYTASVRSTQNDTTPCRLVYDFEEQENFSRGGIPEAPLAAEEQIFCTVDYPDGPTLMDIEVTSNGALLFYATATDTDILPITTLLENGEDYYISNTDPANNCEGSDRIHVLTILSDPSGPTTNNSAPIFCAEDNPTLSLIAIDRPAGSSIIWFNADISGTLLDSTTTLVDGQTYYAAILNEQNCTSSQRLAITPTIITVAPSNLSDTELTACGLDNPTVQDLSALENEMENDVFWFLTETGGTALDNDTPLQTDTVYYAENRDPVTGCSSESRVPVNVDLSACDPEDYDFFIPDGFSPNADNRNDTFFVPNIETIFPDYTIEILNRYGTTLFKGDKNNPAWDGSNGSSIAPNGIYFYIINYNKDNFEPVQGRLYLNR</sequence>
<feature type="signal peptide" evidence="1">
    <location>
        <begin position="1"/>
        <end position="24"/>
    </location>
</feature>
<reference evidence="3" key="1">
    <citation type="journal article" date="2014" name="Int. J. Syst. Evol. Microbiol.">
        <title>Complete genome of a new Firmicutes species belonging to the dominant human colonic microbiota ('Ruminococcus bicirculans') reveals two chromosomes and a selective capacity to utilize plant glucans.</title>
        <authorList>
            <consortium name="NISC Comparative Sequencing Program"/>
            <person name="Wegmann U."/>
            <person name="Louis P."/>
            <person name="Goesmann A."/>
            <person name="Henrissat B."/>
            <person name="Duncan S.H."/>
            <person name="Flint H.J."/>
        </authorList>
    </citation>
    <scope>NUCLEOTIDE SEQUENCE</scope>
    <source>
        <strain evidence="3">CECT 8869</strain>
    </source>
</reference>
<feature type="domain" description="Ig-like" evidence="2">
    <location>
        <begin position="691"/>
        <end position="770"/>
    </location>
</feature>
<feature type="chain" id="PRO_5045841793" evidence="1">
    <location>
        <begin position="25"/>
        <end position="951"/>
    </location>
</feature>
<dbReference type="Proteomes" id="UP001168579">
    <property type="component" value="Unassembled WGS sequence"/>
</dbReference>
<evidence type="ECO:0000256" key="1">
    <source>
        <dbReference type="SAM" id="SignalP"/>
    </source>
</evidence>
<dbReference type="EMBL" id="JAUKUC010000001">
    <property type="protein sequence ID" value="MDO1513573.1"/>
    <property type="molecule type" value="Genomic_DNA"/>
</dbReference>
<accession>A0ABT8RRN3</accession>
<keyword evidence="1" id="KW-0732">Signal</keyword>
<dbReference type="Pfam" id="PF19081">
    <property type="entry name" value="Ig_7"/>
    <property type="match status" value="1"/>
</dbReference>
<name>A0ABT8RRN3_9FLAO</name>
<dbReference type="InterPro" id="IPR026341">
    <property type="entry name" value="T9SS_type_B"/>
</dbReference>
<dbReference type="Pfam" id="PF13585">
    <property type="entry name" value="CHU_C"/>
    <property type="match status" value="1"/>
</dbReference>
<comment type="caution">
    <text evidence="3">The sequence shown here is derived from an EMBL/GenBank/DDBJ whole genome shotgun (WGS) entry which is preliminary data.</text>
</comment>
<gene>
    <name evidence="3" type="ORF">Q2T41_13000</name>
</gene>
<proteinExistence type="predicted"/>
<reference evidence="3" key="2">
    <citation type="submission" date="2023-06" db="EMBL/GenBank/DDBJ databases">
        <authorList>
            <person name="Lucena T."/>
            <person name="Sun Q."/>
        </authorList>
    </citation>
    <scope>NUCLEOTIDE SEQUENCE</scope>
    <source>
        <strain evidence="3">CECT 8869</strain>
    </source>
</reference>
<protein>
    <submittedName>
        <fullName evidence="3">Gliding motility-associated C-terminal domain-containing protein</fullName>
    </submittedName>
</protein>
<dbReference type="InterPro" id="IPR044023">
    <property type="entry name" value="Ig_7"/>
</dbReference>
<keyword evidence="4" id="KW-1185">Reference proteome</keyword>
<dbReference type="RefSeq" id="WP_304436432.1">
    <property type="nucleotide sequence ID" value="NZ_JAUKUC010000001.1"/>
</dbReference>
<evidence type="ECO:0000313" key="4">
    <source>
        <dbReference type="Proteomes" id="UP001168579"/>
    </source>
</evidence>
<dbReference type="NCBIfam" id="TIGR04131">
    <property type="entry name" value="Bac_Flav_CTERM"/>
    <property type="match status" value="1"/>
</dbReference>
<organism evidence="3 4">
    <name type="scientific">Maribacter confluentis</name>
    <dbReference type="NCBI Taxonomy" id="1656093"/>
    <lineage>
        <taxon>Bacteria</taxon>
        <taxon>Pseudomonadati</taxon>
        <taxon>Bacteroidota</taxon>
        <taxon>Flavobacteriia</taxon>
        <taxon>Flavobacteriales</taxon>
        <taxon>Flavobacteriaceae</taxon>
        <taxon>Maribacter</taxon>
    </lineage>
</organism>
<evidence type="ECO:0000259" key="2">
    <source>
        <dbReference type="Pfam" id="PF19081"/>
    </source>
</evidence>
<evidence type="ECO:0000313" key="3">
    <source>
        <dbReference type="EMBL" id="MDO1513573.1"/>
    </source>
</evidence>